<evidence type="ECO:0000259" key="6">
    <source>
        <dbReference type="PROSITE" id="PS50177"/>
    </source>
</evidence>
<dbReference type="CDD" id="cd00780">
    <property type="entry name" value="NTF2"/>
    <property type="match status" value="1"/>
</dbReference>
<feature type="domain" description="NTF2" evidence="6">
    <location>
        <begin position="15"/>
        <end position="130"/>
    </location>
</feature>
<dbReference type="Proteomes" id="UP000594454">
    <property type="component" value="Chromosome 4"/>
</dbReference>
<dbReference type="GO" id="GO:0015031">
    <property type="term" value="P:protein transport"/>
    <property type="evidence" value="ECO:0007669"/>
    <property type="project" value="UniProtKB-KW"/>
</dbReference>
<dbReference type="OMA" id="HFTRLYY"/>
<evidence type="ECO:0000256" key="4">
    <source>
        <dbReference type="ARBA" id="ARBA00070836"/>
    </source>
</evidence>
<evidence type="ECO:0000313" key="7">
    <source>
        <dbReference type="EMBL" id="CAD7087550.1"/>
    </source>
</evidence>
<dbReference type="SUPFAM" id="SSF54427">
    <property type="entry name" value="NTF2-like"/>
    <property type="match status" value="1"/>
</dbReference>
<dbReference type="GO" id="GO:0051028">
    <property type="term" value="P:mRNA transport"/>
    <property type="evidence" value="ECO:0007669"/>
    <property type="project" value="UniProtKB-UniRule"/>
</dbReference>
<name>A0A7R8UUW2_HERIL</name>
<accession>A0A7R8UUW2</accession>
<keyword evidence="1 5" id="KW-0813">Transport</keyword>
<keyword evidence="2 5" id="KW-0653">Protein transport</keyword>
<dbReference type="Pfam" id="PF02136">
    <property type="entry name" value="NTF2"/>
    <property type="match status" value="1"/>
</dbReference>
<dbReference type="InterPro" id="IPR002075">
    <property type="entry name" value="NTF2_dom"/>
</dbReference>
<dbReference type="GO" id="GO:0005737">
    <property type="term" value="C:cytoplasm"/>
    <property type="evidence" value="ECO:0007669"/>
    <property type="project" value="UniProtKB-SubCell"/>
</dbReference>
<dbReference type="FunFam" id="3.10.450.50:FF:000006">
    <property type="entry name" value="NTF2-related export protein 2 isoform 1"/>
    <property type="match status" value="1"/>
</dbReference>
<dbReference type="GO" id="GO:0005634">
    <property type="term" value="C:nucleus"/>
    <property type="evidence" value="ECO:0007669"/>
    <property type="project" value="UniProtKB-SubCell"/>
</dbReference>
<keyword evidence="5" id="KW-0963">Cytoplasm</keyword>
<protein>
    <recommendedName>
        <fullName evidence="4 5">NTF2-related export protein</fullName>
    </recommendedName>
</protein>
<dbReference type="Gene3D" id="3.10.450.50">
    <property type="match status" value="1"/>
</dbReference>
<comment type="function">
    <text evidence="5">Has a role in nuclear-cytoplasmic transport of proteins and mRNAs.</text>
</comment>
<dbReference type="InterPro" id="IPR032710">
    <property type="entry name" value="NTF2-like_dom_sf"/>
</dbReference>
<keyword evidence="3 5" id="KW-0539">Nucleus</keyword>
<dbReference type="GO" id="GO:0006913">
    <property type="term" value="P:nucleocytoplasmic transport"/>
    <property type="evidence" value="ECO:0007669"/>
    <property type="project" value="UniProtKB-UniRule"/>
</dbReference>
<dbReference type="OrthoDB" id="25408at2759"/>
<evidence type="ECO:0000256" key="3">
    <source>
        <dbReference type="ARBA" id="ARBA00023242"/>
    </source>
</evidence>
<organism evidence="7 8">
    <name type="scientific">Hermetia illucens</name>
    <name type="common">Black soldier fly</name>
    <dbReference type="NCBI Taxonomy" id="343691"/>
    <lineage>
        <taxon>Eukaryota</taxon>
        <taxon>Metazoa</taxon>
        <taxon>Ecdysozoa</taxon>
        <taxon>Arthropoda</taxon>
        <taxon>Hexapoda</taxon>
        <taxon>Insecta</taxon>
        <taxon>Pterygota</taxon>
        <taxon>Neoptera</taxon>
        <taxon>Endopterygota</taxon>
        <taxon>Diptera</taxon>
        <taxon>Brachycera</taxon>
        <taxon>Stratiomyomorpha</taxon>
        <taxon>Stratiomyidae</taxon>
        <taxon>Hermetiinae</taxon>
        <taxon>Hermetia</taxon>
    </lineage>
</organism>
<gene>
    <name evidence="7" type="ORF">HERILL_LOCUS10250</name>
</gene>
<dbReference type="FunCoup" id="A0A7R8UUW2">
    <property type="interactions" value="1368"/>
</dbReference>
<evidence type="ECO:0000256" key="2">
    <source>
        <dbReference type="ARBA" id="ARBA00022927"/>
    </source>
</evidence>
<proteinExistence type="predicted"/>
<dbReference type="PROSITE" id="PS50177">
    <property type="entry name" value="NTF2_DOMAIN"/>
    <property type="match status" value="1"/>
</dbReference>
<dbReference type="InParanoid" id="A0A7R8UUW2"/>
<evidence type="ECO:0000256" key="1">
    <source>
        <dbReference type="ARBA" id="ARBA00022448"/>
    </source>
</evidence>
<dbReference type="InterPro" id="IPR045875">
    <property type="entry name" value="NTF2"/>
</dbReference>
<dbReference type="EMBL" id="LR899012">
    <property type="protein sequence ID" value="CAD7087550.1"/>
    <property type="molecule type" value="Genomic_DNA"/>
</dbReference>
<comment type="subcellular location">
    <subcellularLocation>
        <location evidence="5">Cytoplasm</location>
    </subcellularLocation>
    <subcellularLocation>
        <location evidence="5">Nucleus</location>
    </subcellularLocation>
</comment>
<reference evidence="7 8" key="1">
    <citation type="submission" date="2020-11" db="EMBL/GenBank/DDBJ databases">
        <authorList>
            <person name="Wallbank WR R."/>
            <person name="Pardo Diaz C."/>
            <person name="Kozak K."/>
            <person name="Martin S."/>
            <person name="Jiggins C."/>
            <person name="Moest M."/>
            <person name="Warren A I."/>
            <person name="Generalovic N T."/>
            <person name="Byers J.R.P. K."/>
            <person name="Montejo-Kovacevich G."/>
            <person name="Yen C E."/>
        </authorList>
    </citation>
    <scope>NUCLEOTIDE SEQUENCE [LARGE SCALE GENOMIC DNA]</scope>
</reference>
<dbReference type="PANTHER" id="PTHR12612">
    <property type="entry name" value="NUCLEAR TRANSPORT FACTOR 2"/>
    <property type="match status" value="1"/>
</dbReference>
<sequence length="140" mass="15819">MDDAMRLKVEQCSRTAEDFTKLYYSSVDKRRHQLGKLYLDNGLLVWNGCGVTNRDAIQKYILDLPASEHNLQVLDAQPVVDDAVSGQLTFLISAAGTVKFQDNPMRPFQQNFIITAQGDKWKIASDCYRLQDSLSTVKSD</sequence>
<dbReference type="InterPro" id="IPR018222">
    <property type="entry name" value="Nuclear_transport_factor_2_euk"/>
</dbReference>
<dbReference type="AlphaFoldDB" id="A0A7R8UUW2"/>
<evidence type="ECO:0000256" key="5">
    <source>
        <dbReference type="RuleBase" id="RU369002"/>
    </source>
</evidence>
<keyword evidence="8" id="KW-1185">Reference proteome</keyword>
<evidence type="ECO:0000313" key="8">
    <source>
        <dbReference type="Proteomes" id="UP000594454"/>
    </source>
</evidence>